<dbReference type="PROSITE" id="PS51257">
    <property type="entry name" value="PROKAR_LIPOPROTEIN"/>
    <property type="match status" value="1"/>
</dbReference>
<keyword evidence="4" id="KW-1185">Reference proteome</keyword>
<evidence type="ECO:0000256" key="2">
    <source>
        <dbReference type="SAM" id="SignalP"/>
    </source>
</evidence>
<feature type="chain" id="PRO_5045890156" description="Murein lipoprotein" evidence="2">
    <location>
        <begin position="29"/>
        <end position="94"/>
    </location>
</feature>
<evidence type="ECO:0008006" key="5">
    <source>
        <dbReference type="Google" id="ProtNLM"/>
    </source>
</evidence>
<reference evidence="4" key="1">
    <citation type="journal article" date="2019" name="Int. J. Syst. Evol. Microbiol.">
        <title>The Global Catalogue of Microorganisms (GCM) 10K type strain sequencing project: providing services to taxonomists for standard genome sequencing and annotation.</title>
        <authorList>
            <consortium name="The Broad Institute Genomics Platform"/>
            <consortium name="The Broad Institute Genome Sequencing Center for Infectious Disease"/>
            <person name="Wu L."/>
            <person name="Ma J."/>
        </authorList>
    </citation>
    <scope>NUCLEOTIDE SEQUENCE [LARGE SCALE GENOMIC DNA]</scope>
    <source>
        <strain evidence="4">JCM 31319</strain>
    </source>
</reference>
<name>A0ABW3SKX5_9BACT</name>
<keyword evidence="1" id="KW-0175">Coiled coil</keyword>
<gene>
    <name evidence="3" type="ORF">ACFQ2O_04760</name>
</gene>
<accession>A0ABW3SKX5</accession>
<keyword evidence="2" id="KW-0732">Signal</keyword>
<dbReference type="RefSeq" id="WP_377523265.1">
    <property type="nucleotide sequence ID" value="NZ_JBHTLD010000025.1"/>
</dbReference>
<proteinExistence type="predicted"/>
<feature type="coiled-coil region" evidence="1">
    <location>
        <begin position="39"/>
        <end position="94"/>
    </location>
</feature>
<comment type="caution">
    <text evidence="3">The sequence shown here is derived from an EMBL/GenBank/DDBJ whole genome shotgun (WGS) entry which is preliminary data.</text>
</comment>
<evidence type="ECO:0000313" key="4">
    <source>
        <dbReference type="Proteomes" id="UP001597094"/>
    </source>
</evidence>
<dbReference type="EMBL" id="JBHTLD010000025">
    <property type="protein sequence ID" value="MFD1185511.1"/>
    <property type="molecule type" value="Genomic_DNA"/>
</dbReference>
<feature type="signal peptide" evidence="2">
    <location>
        <begin position="1"/>
        <end position="28"/>
    </location>
</feature>
<organism evidence="3 4">
    <name type="scientific">Pontibacter rugosus</name>
    <dbReference type="NCBI Taxonomy" id="1745966"/>
    <lineage>
        <taxon>Bacteria</taxon>
        <taxon>Pseudomonadati</taxon>
        <taxon>Bacteroidota</taxon>
        <taxon>Cytophagia</taxon>
        <taxon>Cytophagales</taxon>
        <taxon>Hymenobacteraceae</taxon>
        <taxon>Pontibacter</taxon>
    </lineage>
</organism>
<evidence type="ECO:0000313" key="3">
    <source>
        <dbReference type="EMBL" id="MFD1185511.1"/>
    </source>
</evidence>
<evidence type="ECO:0000256" key="1">
    <source>
        <dbReference type="SAM" id="Coils"/>
    </source>
</evidence>
<dbReference type="Proteomes" id="UP001597094">
    <property type="component" value="Unassembled WGS sequence"/>
</dbReference>
<protein>
    <recommendedName>
        <fullName evidence="5">Murein lipoprotein</fullName>
    </recommendedName>
</protein>
<sequence length="94" mass="10508">MKVNTYKAIMSGTLVLLFPMMVGCSVFSSDSKYSNDPAVAAQLDEVQALKREVKEAERLADEAEEREKAAKNRLKAAEHELKALQSRAKRESSY</sequence>